<reference evidence="3" key="1">
    <citation type="journal article" date="2019" name="MBio">
        <title>Virus Genomes from Deep Sea Sediments Expand the Ocean Megavirome and Support Independent Origins of Viral Gigantism.</title>
        <authorList>
            <person name="Backstrom D."/>
            <person name="Yutin N."/>
            <person name="Jorgensen S.L."/>
            <person name="Dharamshi J."/>
            <person name="Homa F."/>
            <person name="Zaremba-Niedwiedzka K."/>
            <person name="Spang A."/>
            <person name="Wolf Y.I."/>
            <person name="Koonin E.V."/>
            <person name="Ettema T.J."/>
        </authorList>
    </citation>
    <scope>NUCLEOTIDE SEQUENCE</scope>
</reference>
<evidence type="ECO:0000313" key="3">
    <source>
        <dbReference type="EMBL" id="QBK85764.1"/>
    </source>
</evidence>
<name>A0A481YTD3_9VIRU</name>
<evidence type="ECO:0000259" key="2">
    <source>
        <dbReference type="Pfam" id="PF19175"/>
    </source>
</evidence>
<accession>A0A481YTD3</accession>
<keyword evidence="1" id="KW-0472">Membrane</keyword>
<dbReference type="Pfam" id="PF19175">
    <property type="entry name" value="DUF5857"/>
    <property type="match status" value="1"/>
</dbReference>
<dbReference type="EMBL" id="MK500327">
    <property type="protein sequence ID" value="QBK85764.1"/>
    <property type="molecule type" value="Genomic_DNA"/>
</dbReference>
<evidence type="ECO:0000256" key="1">
    <source>
        <dbReference type="SAM" id="Phobius"/>
    </source>
</evidence>
<proteinExistence type="predicted"/>
<keyword evidence="1" id="KW-0812">Transmembrane</keyword>
<keyword evidence="1" id="KW-1133">Transmembrane helix</keyword>
<dbReference type="InterPro" id="IPR043875">
    <property type="entry name" value="DUF5857"/>
</dbReference>
<organism evidence="3">
    <name type="scientific">Marseillevirus LCMAC101</name>
    <dbReference type="NCBI Taxonomy" id="2506602"/>
    <lineage>
        <taxon>Viruses</taxon>
        <taxon>Varidnaviria</taxon>
        <taxon>Bamfordvirae</taxon>
        <taxon>Nucleocytoviricota</taxon>
        <taxon>Megaviricetes</taxon>
        <taxon>Pimascovirales</taxon>
        <taxon>Pimascovirales incertae sedis</taxon>
        <taxon>Marseilleviridae</taxon>
    </lineage>
</organism>
<gene>
    <name evidence="3" type="ORF">LCMAC101_03590</name>
</gene>
<protein>
    <recommendedName>
        <fullName evidence="2">DUF5857 domain-containing protein</fullName>
    </recommendedName>
</protein>
<feature type="transmembrane region" description="Helical" evidence="1">
    <location>
        <begin position="705"/>
        <end position="725"/>
    </location>
</feature>
<sequence>MSDLKPDWLSNEWCHTNNQPNCTWYTKITTVNGGPDTNSLQWLDWDESSKKFIWTSQTKARDTDHRFWINPKAADTDDKAFMRVAKTKDSKDADEYTNLSWKGNAHCDTQSNIGDCIIHHDRGVQNSSGDPPCTTAAFGTPNDWNNTYHSKCNPRGYDNDLNRSTWAVDLHGGLYNRIEQEVFQSWSDKGSTPGAPTRRGGGPQNCCTGNVTCDSYLKLECCPIYFLFGKAGGINVDVYPGSLIEKSTGQVEHHEAKYWSGCGEGGRCATVAHNMPGRPDDCKTGASINDVTWISETTAKNCCGMLTSDTGSHPQCGSSPNNPGAFSPCASSGRGFCSTLMNLNCNDSWSDCATSTCTPGNDVCNDFLRNGSCQAFDSARMNITDYINNSSRTPTDYISWALKYKDGSPSANYYNKWSCKVDPYPSPDDPYRWSPDSNDPCDRDDSKDPFFTDKLVYLCNATSGLQPVCKSEKANCSIPVNFDGTLVAGTPTGRCDDLLHYFCQQFTRDDVEKDATLVGICGCSLLRPGIIMPYPPPSGPSVGGDPWTPTEGTIPTSSPYDQGVPETALCDTPCMNSKILQSAGSCTLDFCMIDGVTLNYINSDTGDTNIKQQCGGCGGTDETDGTCQCYMGDITINEFNSSNPGGVTLEQACGDCYQTDVSGNYVPYNCKTGVPLGEDTGEHGEHEENGGGKKEEKKPWWKKKITLIMLVIIVLALVLFLGFWYSSSHRTKTVPDIMPTFDDYYYY</sequence>
<feature type="domain" description="DUF5857" evidence="2">
    <location>
        <begin position="493"/>
        <end position="664"/>
    </location>
</feature>